<dbReference type="InterPro" id="IPR000182">
    <property type="entry name" value="GNAT_dom"/>
</dbReference>
<dbReference type="Pfam" id="PF00583">
    <property type="entry name" value="Acetyltransf_1"/>
    <property type="match status" value="1"/>
</dbReference>
<gene>
    <name evidence="2" type="ORF">FDP16_09860</name>
</gene>
<evidence type="ECO:0000313" key="3">
    <source>
        <dbReference type="Proteomes" id="UP000509535"/>
    </source>
</evidence>
<name>A0A7H8V3G7_STRSA</name>
<dbReference type="CDD" id="cd04301">
    <property type="entry name" value="NAT_SF"/>
    <property type="match status" value="1"/>
</dbReference>
<dbReference type="GO" id="GO:0016747">
    <property type="term" value="F:acyltransferase activity, transferring groups other than amino-acyl groups"/>
    <property type="evidence" value="ECO:0007669"/>
    <property type="project" value="InterPro"/>
</dbReference>
<dbReference type="SUPFAM" id="SSF55729">
    <property type="entry name" value="Acyl-CoA N-acyltransferases (Nat)"/>
    <property type="match status" value="1"/>
</dbReference>
<dbReference type="AlphaFoldDB" id="A0A7H8V3G7"/>
<sequence length="214" mass="24935">MKIQTYDSTYEKSWVYTKALSYLFSPFFDDMSRSKDDFTEEPYQDSVELIAVEDNQVVGLLDIGIYTEEASHSYPYYPGEKIAYFANLAVHPDFQNQGIAGHLFQTAREKLQEKNVEALIIFTRDGEQANHLYQKWGGKLICQDYLVVGRPKDQTPFSFSVDAKQQTICLTDKSGKSLGYYQREGHYIISREEDLEHFEIDELYKEHTYVLKIK</sequence>
<feature type="domain" description="N-acetyltransferase" evidence="1">
    <location>
        <begin position="1"/>
        <end position="162"/>
    </location>
</feature>
<proteinExistence type="predicted"/>
<dbReference type="RefSeq" id="WP_176799464.1">
    <property type="nucleotide sequence ID" value="NZ_CP040798.1"/>
</dbReference>
<evidence type="ECO:0000313" key="2">
    <source>
        <dbReference type="EMBL" id="QLB50758.1"/>
    </source>
</evidence>
<organism evidence="2 3">
    <name type="scientific">Streptococcus sanguinis</name>
    <dbReference type="NCBI Taxonomy" id="1305"/>
    <lineage>
        <taxon>Bacteria</taxon>
        <taxon>Bacillati</taxon>
        <taxon>Bacillota</taxon>
        <taxon>Bacilli</taxon>
        <taxon>Lactobacillales</taxon>
        <taxon>Streptococcaceae</taxon>
        <taxon>Streptococcus</taxon>
    </lineage>
</organism>
<reference evidence="2 3" key="1">
    <citation type="submission" date="2019-06" db="EMBL/GenBank/DDBJ databases">
        <title>The organization of the Streptococcus sanguinis genomes.</title>
        <authorList>
            <person name="Wang H.Y."/>
            <person name="Chen Y.Y.M."/>
            <person name="Wu C.H."/>
        </authorList>
    </citation>
    <scope>NUCLEOTIDE SEQUENCE [LARGE SCALE GENOMIC DNA]</scope>
    <source>
        <strain evidence="2 3">CGMH058</strain>
    </source>
</reference>
<keyword evidence="2" id="KW-0808">Transferase</keyword>
<dbReference type="InterPro" id="IPR016181">
    <property type="entry name" value="Acyl_CoA_acyltransferase"/>
</dbReference>
<protein>
    <submittedName>
        <fullName evidence="2">GNAT family N-acetyltransferase</fullName>
    </submittedName>
</protein>
<dbReference type="EMBL" id="CP040798">
    <property type="protein sequence ID" value="QLB50758.1"/>
    <property type="molecule type" value="Genomic_DNA"/>
</dbReference>
<evidence type="ECO:0000259" key="1">
    <source>
        <dbReference type="PROSITE" id="PS51186"/>
    </source>
</evidence>
<dbReference type="Proteomes" id="UP000509535">
    <property type="component" value="Chromosome"/>
</dbReference>
<dbReference type="PROSITE" id="PS51186">
    <property type="entry name" value="GNAT"/>
    <property type="match status" value="1"/>
</dbReference>
<dbReference type="Gene3D" id="3.40.630.30">
    <property type="match status" value="1"/>
</dbReference>
<accession>A0A7H8V3G7</accession>